<dbReference type="AlphaFoldDB" id="A0A2V2N5A7"/>
<keyword evidence="2" id="KW-1185">Reference proteome</keyword>
<gene>
    <name evidence="1" type="ORF">DK846_01015</name>
</gene>
<protein>
    <submittedName>
        <fullName evidence="1">Uncharacterized protein</fullName>
    </submittedName>
</protein>
<accession>A0A2V2N5A7</accession>
<reference evidence="1 2" key="1">
    <citation type="submission" date="2018-05" db="EMBL/GenBank/DDBJ databases">
        <title>Draft genome of Methanospirillum lacunae Ki8-1.</title>
        <authorList>
            <person name="Dueholm M.S."/>
            <person name="Nielsen P.H."/>
            <person name="Bakmann L.F."/>
            <person name="Otzen D.E."/>
        </authorList>
    </citation>
    <scope>NUCLEOTIDE SEQUENCE [LARGE SCALE GENOMIC DNA]</scope>
    <source>
        <strain evidence="1 2">Ki8-1</strain>
    </source>
</reference>
<dbReference type="RefSeq" id="WP_109967060.1">
    <property type="nucleotide sequence ID" value="NZ_QGMY01000002.1"/>
</dbReference>
<name>A0A2V2N5A7_9EURY</name>
<sequence>MQGPTQPDIWITPVFHPASSLHSSLQQTRGTEFFAVLPQVTDIMADEITPTGDKYLQPSFLPVTS</sequence>
<dbReference type="EMBL" id="QGMY01000002">
    <property type="protein sequence ID" value="PWR73780.1"/>
    <property type="molecule type" value="Genomic_DNA"/>
</dbReference>
<evidence type="ECO:0000313" key="1">
    <source>
        <dbReference type="EMBL" id="PWR73780.1"/>
    </source>
</evidence>
<comment type="caution">
    <text evidence="1">The sequence shown here is derived from an EMBL/GenBank/DDBJ whole genome shotgun (WGS) entry which is preliminary data.</text>
</comment>
<proteinExistence type="predicted"/>
<evidence type="ECO:0000313" key="2">
    <source>
        <dbReference type="Proteomes" id="UP000245657"/>
    </source>
</evidence>
<dbReference type="Proteomes" id="UP000245657">
    <property type="component" value="Unassembled WGS sequence"/>
</dbReference>
<organism evidence="1 2">
    <name type="scientific">Methanospirillum lacunae</name>
    <dbReference type="NCBI Taxonomy" id="668570"/>
    <lineage>
        <taxon>Archaea</taxon>
        <taxon>Methanobacteriati</taxon>
        <taxon>Methanobacteriota</taxon>
        <taxon>Stenosarchaea group</taxon>
        <taxon>Methanomicrobia</taxon>
        <taxon>Methanomicrobiales</taxon>
        <taxon>Methanospirillaceae</taxon>
        <taxon>Methanospirillum</taxon>
    </lineage>
</organism>